<evidence type="ECO:0000313" key="1">
    <source>
        <dbReference type="EMBL" id="AXF58032.1"/>
    </source>
</evidence>
<dbReference type="Gene3D" id="3.90.1150.200">
    <property type="match status" value="1"/>
</dbReference>
<dbReference type="AlphaFoldDB" id="A0A345C4A1"/>
<accession>A0A345C4A1</accession>
<dbReference type="Proteomes" id="UP000252100">
    <property type="component" value="Chromosome"/>
</dbReference>
<evidence type="ECO:0000313" key="2">
    <source>
        <dbReference type="Proteomes" id="UP000252100"/>
    </source>
</evidence>
<organism evidence="1 2">
    <name type="scientific">Salicibibacter kimchii</name>
    <dbReference type="NCBI Taxonomy" id="2099786"/>
    <lineage>
        <taxon>Bacteria</taxon>
        <taxon>Bacillati</taxon>
        <taxon>Bacillota</taxon>
        <taxon>Bacilli</taxon>
        <taxon>Bacillales</taxon>
        <taxon>Bacillaceae</taxon>
        <taxon>Salicibibacter</taxon>
    </lineage>
</organism>
<protein>
    <submittedName>
        <fullName evidence="1">Uncharacterized protein</fullName>
    </submittedName>
</protein>
<dbReference type="OrthoDB" id="384795at2"/>
<proteinExistence type="predicted"/>
<dbReference type="SUPFAM" id="SSF159888">
    <property type="entry name" value="YdhG-like"/>
    <property type="match status" value="1"/>
</dbReference>
<dbReference type="KEGG" id="rue:DT065_16180"/>
<dbReference type="EMBL" id="CP031092">
    <property type="protein sequence ID" value="AXF58032.1"/>
    <property type="molecule type" value="Genomic_DNA"/>
</dbReference>
<sequence>MIGSHKVIELIADDICLSPEPVAIKYFANEIKQSGYSSTNSLFRIPWNEQVNYELLEKIIEFNIQDKAECTTFWRK</sequence>
<reference evidence="1 2" key="1">
    <citation type="journal article" date="2018" name="J. Microbiol.">
        <title>Salicibibacter kimchii gen. nov., sp. nov., a moderately halophilic and alkalitolerant bacterium in the family Bacillaceae, isolated from kimchi.</title>
        <authorList>
            <person name="Jang J.Y."/>
            <person name="Oh Y.J."/>
            <person name="Lim S.K."/>
            <person name="Park H.K."/>
            <person name="Lee C."/>
            <person name="Kim J.Y."/>
            <person name="Lee M.A."/>
            <person name="Choi H.J."/>
        </authorList>
    </citation>
    <scope>NUCLEOTIDE SEQUENCE [LARGE SCALE GENOMIC DNA]</scope>
    <source>
        <strain evidence="1 2">NKC1-1</strain>
    </source>
</reference>
<gene>
    <name evidence="1" type="ORF">DT065_16180</name>
</gene>
<name>A0A345C4A1_9BACI</name>
<keyword evidence="2" id="KW-1185">Reference proteome</keyword>